<keyword evidence="3" id="KW-1185">Reference proteome</keyword>
<proteinExistence type="predicted"/>
<dbReference type="AlphaFoldDB" id="A0A0D2M1V6"/>
<dbReference type="InterPro" id="IPR029069">
    <property type="entry name" value="HotDog_dom_sf"/>
</dbReference>
<dbReference type="PANTHER" id="PTHR13078">
    <property type="entry name" value="PEROXISOMAL MULTIFUNCTIONAL ENZYME TYPE 2-RELATED"/>
    <property type="match status" value="1"/>
</dbReference>
<dbReference type="Pfam" id="PF01575">
    <property type="entry name" value="MaoC_dehydratas"/>
    <property type="match status" value="1"/>
</dbReference>
<dbReference type="RefSeq" id="XP_013894451.1">
    <property type="nucleotide sequence ID" value="XM_014038997.1"/>
</dbReference>
<accession>A0A0D2M1V6</accession>
<gene>
    <name evidence="2" type="ORF">MNEG_12532</name>
</gene>
<dbReference type="GO" id="GO:0044594">
    <property type="term" value="F:17-beta-hydroxysteroid dehydrogenase (NAD+) activity"/>
    <property type="evidence" value="ECO:0007669"/>
    <property type="project" value="TreeGrafter"/>
</dbReference>
<protein>
    <recommendedName>
        <fullName evidence="1">MaoC-like domain-containing protein</fullName>
    </recommendedName>
</protein>
<dbReference type="InterPro" id="IPR002539">
    <property type="entry name" value="MaoC-like_dom"/>
</dbReference>
<dbReference type="GO" id="GO:0005777">
    <property type="term" value="C:peroxisome"/>
    <property type="evidence" value="ECO:0007669"/>
    <property type="project" value="TreeGrafter"/>
</dbReference>
<feature type="domain" description="MaoC-like" evidence="1">
    <location>
        <begin position="1"/>
        <end position="45"/>
    </location>
</feature>
<dbReference type="OrthoDB" id="60204at2759"/>
<dbReference type="EMBL" id="KK103510">
    <property type="protein sequence ID" value="KIY95431.1"/>
    <property type="molecule type" value="Genomic_DNA"/>
</dbReference>
<evidence type="ECO:0000313" key="3">
    <source>
        <dbReference type="Proteomes" id="UP000054498"/>
    </source>
</evidence>
<dbReference type="GO" id="GO:0003857">
    <property type="term" value="F:(3S)-3-hydroxyacyl-CoA dehydrogenase (NAD+) activity"/>
    <property type="evidence" value="ECO:0007669"/>
    <property type="project" value="TreeGrafter"/>
</dbReference>
<dbReference type="GO" id="GO:0004300">
    <property type="term" value="F:enoyl-CoA hydratase activity"/>
    <property type="evidence" value="ECO:0007669"/>
    <property type="project" value="TreeGrafter"/>
</dbReference>
<dbReference type="KEGG" id="mng:MNEG_12532"/>
<dbReference type="GO" id="GO:0006635">
    <property type="term" value="P:fatty acid beta-oxidation"/>
    <property type="evidence" value="ECO:0007669"/>
    <property type="project" value="TreeGrafter"/>
</dbReference>
<evidence type="ECO:0000313" key="2">
    <source>
        <dbReference type="EMBL" id="KIY95431.1"/>
    </source>
</evidence>
<dbReference type="PANTHER" id="PTHR13078:SF56">
    <property type="entry name" value="PEROXISOMAL MULTIFUNCTIONAL ENZYME TYPE 2"/>
    <property type="match status" value="1"/>
</dbReference>
<dbReference type="Proteomes" id="UP000054498">
    <property type="component" value="Unassembled WGS sequence"/>
</dbReference>
<sequence>MGVSVRLVLREYGGSDPAAVASVKVRFSKHVFPGDTLQVAMWALPESDTVVFETKIKGREGAAISNAAVAFRRGRMVRRRQGTMGGGGGVASKL</sequence>
<organism evidence="2 3">
    <name type="scientific">Monoraphidium neglectum</name>
    <dbReference type="NCBI Taxonomy" id="145388"/>
    <lineage>
        <taxon>Eukaryota</taxon>
        <taxon>Viridiplantae</taxon>
        <taxon>Chlorophyta</taxon>
        <taxon>core chlorophytes</taxon>
        <taxon>Chlorophyceae</taxon>
        <taxon>CS clade</taxon>
        <taxon>Sphaeropleales</taxon>
        <taxon>Selenastraceae</taxon>
        <taxon>Monoraphidium</taxon>
    </lineage>
</organism>
<reference evidence="2 3" key="1">
    <citation type="journal article" date="2013" name="BMC Genomics">
        <title>Reconstruction of the lipid metabolism for the microalga Monoraphidium neglectum from its genome sequence reveals characteristics suitable for biofuel production.</title>
        <authorList>
            <person name="Bogen C."/>
            <person name="Al-Dilaimi A."/>
            <person name="Albersmeier A."/>
            <person name="Wichmann J."/>
            <person name="Grundmann M."/>
            <person name="Rupp O."/>
            <person name="Lauersen K.J."/>
            <person name="Blifernez-Klassen O."/>
            <person name="Kalinowski J."/>
            <person name="Goesmann A."/>
            <person name="Mussgnug J.H."/>
            <person name="Kruse O."/>
        </authorList>
    </citation>
    <scope>NUCLEOTIDE SEQUENCE [LARGE SCALE GENOMIC DNA]</scope>
    <source>
        <strain evidence="2 3">SAG 48.87</strain>
    </source>
</reference>
<dbReference type="STRING" id="145388.A0A0D2M1V6"/>
<name>A0A0D2M1V6_9CHLO</name>
<dbReference type="GeneID" id="25729904"/>
<dbReference type="SUPFAM" id="SSF54637">
    <property type="entry name" value="Thioesterase/thiol ester dehydrase-isomerase"/>
    <property type="match status" value="1"/>
</dbReference>
<evidence type="ECO:0000259" key="1">
    <source>
        <dbReference type="Pfam" id="PF01575"/>
    </source>
</evidence>
<dbReference type="Gene3D" id="3.10.129.10">
    <property type="entry name" value="Hotdog Thioesterase"/>
    <property type="match status" value="1"/>
</dbReference>